<evidence type="ECO:0000256" key="1">
    <source>
        <dbReference type="ARBA" id="ARBA00001933"/>
    </source>
</evidence>
<comment type="cofactor">
    <cofactor evidence="1 5">
        <name>pyridoxal 5'-phosphate</name>
        <dbReference type="ChEBI" id="CHEBI:597326"/>
    </cofactor>
</comment>
<keyword evidence="7" id="KW-1185">Reference proteome</keyword>
<proteinExistence type="inferred from homology"/>
<comment type="similarity">
    <text evidence="5">Belongs to the group II decarboxylase family.</text>
</comment>
<evidence type="ECO:0000256" key="5">
    <source>
        <dbReference type="RuleBase" id="RU000382"/>
    </source>
</evidence>
<dbReference type="GO" id="GO:0019752">
    <property type="term" value="P:carboxylic acid metabolic process"/>
    <property type="evidence" value="ECO:0007669"/>
    <property type="project" value="InterPro"/>
</dbReference>
<dbReference type="EMBL" id="CAJPDQ010000027">
    <property type="protein sequence ID" value="CAF9927599.1"/>
    <property type="molecule type" value="Genomic_DNA"/>
</dbReference>
<dbReference type="Gene3D" id="3.40.640.10">
    <property type="entry name" value="Type I PLP-dependent aspartate aminotransferase-like (Major domain)"/>
    <property type="match status" value="1"/>
</dbReference>
<dbReference type="PRINTS" id="PR00800">
    <property type="entry name" value="YHDCRBOXLASE"/>
</dbReference>
<reference evidence="6" key="1">
    <citation type="submission" date="2021-03" db="EMBL/GenBank/DDBJ databases">
        <authorList>
            <person name="Tagirdzhanova G."/>
        </authorList>
    </citation>
    <scope>NUCLEOTIDE SEQUENCE</scope>
</reference>
<keyword evidence="2" id="KW-0210">Decarboxylase</keyword>
<keyword evidence="3 5" id="KW-0663">Pyridoxal phosphate</keyword>
<evidence type="ECO:0000256" key="2">
    <source>
        <dbReference type="ARBA" id="ARBA00022793"/>
    </source>
</evidence>
<dbReference type="Gene3D" id="3.90.1150.170">
    <property type="match status" value="2"/>
</dbReference>
<dbReference type="AlphaFoldDB" id="A0A8H3FQL4"/>
<sequence>MTTFCGCYRLCTDDPNFFGFIPSPASPLSVAGDILTSLYNVHAGTWFGGSGVSFLEKNIISWLADRVGLPKTSGGLFCSGGSIGNLTALAVARDSKLDLTNLHNGSVYLSAATHFSVHKALHILGLKQDQLRLMPVDESSRMKVESLQRQIALDRSRGKIPFAIIATCGTTNSGSIDFLADIADVAEAEGIWDAHKWLFQTYGCAMVLFKDETQLAKTFALNPSSIQHAAEQDQEPNFVDHVAGHAQSRPDASFLLPVMQDNRDQPDFWSYGIELTRPARVMKLWFTLRALGSEKLGSMIDHGIRLAEFAESSLRRHAEWSVLSPAKLGIIIFRFYLSDRNEQRLGEINSGASKVLLDRGLAGILPTNFRGSIALRMCIINPKATNLSIEEVLEAARTTAWSIYHKQNDLI</sequence>
<dbReference type="Pfam" id="PF00282">
    <property type="entry name" value="Pyridoxal_deC"/>
    <property type="match status" value="2"/>
</dbReference>
<evidence type="ECO:0000256" key="3">
    <source>
        <dbReference type="ARBA" id="ARBA00022898"/>
    </source>
</evidence>
<dbReference type="Proteomes" id="UP000664169">
    <property type="component" value="Unassembled WGS sequence"/>
</dbReference>
<dbReference type="PANTHER" id="PTHR11999">
    <property type="entry name" value="GROUP II PYRIDOXAL-5-PHOSPHATE DECARBOXYLASE"/>
    <property type="match status" value="1"/>
</dbReference>
<dbReference type="InterPro" id="IPR015421">
    <property type="entry name" value="PyrdxlP-dep_Trfase_major"/>
</dbReference>
<comment type="caution">
    <text evidence="6">The sequence shown here is derived from an EMBL/GenBank/DDBJ whole genome shotgun (WGS) entry which is preliminary data.</text>
</comment>
<protein>
    <submittedName>
        <fullName evidence="6">Uncharacterized protein</fullName>
    </submittedName>
</protein>
<dbReference type="GO" id="GO:0030170">
    <property type="term" value="F:pyridoxal phosphate binding"/>
    <property type="evidence" value="ECO:0007669"/>
    <property type="project" value="InterPro"/>
</dbReference>
<evidence type="ECO:0000313" key="7">
    <source>
        <dbReference type="Proteomes" id="UP000664169"/>
    </source>
</evidence>
<dbReference type="InterPro" id="IPR015424">
    <property type="entry name" value="PyrdxlP-dep_Trfase"/>
</dbReference>
<dbReference type="PANTHER" id="PTHR11999:SF70">
    <property type="entry name" value="MIP05841P"/>
    <property type="match status" value="1"/>
</dbReference>
<dbReference type="GO" id="GO:0006520">
    <property type="term" value="P:amino acid metabolic process"/>
    <property type="evidence" value="ECO:0007669"/>
    <property type="project" value="InterPro"/>
</dbReference>
<dbReference type="OrthoDB" id="2161780at2759"/>
<evidence type="ECO:0000313" key="6">
    <source>
        <dbReference type="EMBL" id="CAF9927599.1"/>
    </source>
</evidence>
<evidence type="ECO:0000256" key="4">
    <source>
        <dbReference type="ARBA" id="ARBA00023239"/>
    </source>
</evidence>
<accession>A0A8H3FQL4</accession>
<dbReference type="SUPFAM" id="SSF53383">
    <property type="entry name" value="PLP-dependent transferases"/>
    <property type="match status" value="1"/>
</dbReference>
<keyword evidence="4 5" id="KW-0456">Lyase</keyword>
<gene>
    <name evidence="6" type="ORF">GOMPHAMPRED_004446</name>
</gene>
<dbReference type="InterPro" id="IPR010977">
    <property type="entry name" value="Aromatic_deC"/>
</dbReference>
<dbReference type="InterPro" id="IPR002129">
    <property type="entry name" value="PyrdxlP-dep_de-COase"/>
</dbReference>
<name>A0A8H3FQL4_9LECA</name>
<organism evidence="6 7">
    <name type="scientific">Gomphillus americanus</name>
    <dbReference type="NCBI Taxonomy" id="1940652"/>
    <lineage>
        <taxon>Eukaryota</taxon>
        <taxon>Fungi</taxon>
        <taxon>Dikarya</taxon>
        <taxon>Ascomycota</taxon>
        <taxon>Pezizomycotina</taxon>
        <taxon>Lecanoromycetes</taxon>
        <taxon>OSLEUM clade</taxon>
        <taxon>Ostropomycetidae</taxon>
        <taxon>Ostropales</taxon>
        <taxon>Graphidaceae</taxon>
        <taxon>Gomphilloideae</taxon>
        <taxon>Gomphillus</taxon>
    </lineage>
</organism>
<dbReference type="GO" id="GO:0016831">
    <property type="term" value="F:carboxy-lyase activity"/>
    <property type="evidence" value="ECO:0007669"/>
    <property type="project" value="UniProtKB-KW"/>
</dbReference>